<name>A0A645CJU4_9ZZZZ</name>
<comment type="caution">
    <text evidence="2">The sequence shown here is derived from an EMBL/GenBank/DDBJ whole genome shotgun (WGS) entry which is preliminary data.</text>
</comment>
<feature type="domain" description="VOC" evidence="1">
    <location>
        <begin position="2"/>
        <end position="120"/>
    </location>
</feature>
<gene>
    <name evidence="2" type="ORF">SDC9_124031</name>
</gene>
<dbReference type="Pfam" id="PF00903">
    <property type="entry name" value="Glyoxalase"/>
    <property type="match status" value="1"/>
</dbReference>
<reference evidence="2" key="1">
    <citation type="submission" date="2019-08" db="EMBL/GenBank/DDBJ databases">
        <authorList>
            <person name="Kucharzyk K."/>
            <person name="Murdoch R.W."/>
            <person name="Higgins S."/>
            <person name="Loffler F."/>
        </authorList>
    </citation>
    <scope>NUCLEOTIDE SEQUENCE</scope>
</reference>
<dbReference type="InterPro" id="IPR029068">
    <property type="entry name" value="Glyas_Bleomycin-R_OHBP_Dase"/>
</dbReference>
<evidence type="ECO:0000259" key="1">
    <source>
        <dbReference type="PROSITE" id="PS51819"/>
    </source>
</evidence>
<dbReference type="SUPFAM" id="SSF54593">
    <property type="entry name" value="Glyoxalase/Bleomycin resistance protein/Dihydroxybiphenyl dioxygenase"/>
    <property type="match status" value="1"/>
</dbReference>
<proteinExistence type="predicted"/>
<evidence type="ECO:0000313" key="2">
    <source>
        <dbReference type="EMBL" id="MPM77032.1"/>
    </source>
</evidence>
<dbReference type="PROSITE" id="PS51819">
    <property type="entry name" value="VOC"/>
    <property type="match status" value="1"/>
</dbReference>
<dbReference type="Gene3D" id="3.10.180.10">
    <property type="entry name" value="2,3-Dihydroxybiphenyl 1,2-Dioxygenase, domain 1"/>
    <property type="match status" value="1"/>
</dbReference>
<dbReference type="CDD" id="cd06587">
    <property type="entry name" value="VOC"/>
    <property type="match status" value="1"/>
</dbReference>
<accession>A0A645CJU4</accession>
<dbReference type="InterPro" id="IPR037523">
    <property type="entry name" value="VOC_core"/>
</dbReference>
<organism evidence="2">
    <name type="scientific">bioreactor metagenome</name>
    <dbReference type="NCBI Taxonomy" id="1076179"/>
    <lineage>
        <taxon>unclassified sequences</taxon>
        <taxon>metagenomes</taxon>
        <taxon>ecological metagenomes</taxon>
    </lineage>
</organism>
<sequence>MIINWITIKVKDFKKSKEFYRDFLGMKEEEEFSPNDSMVIAFFTADNGMKIELIYDKNSKLDACENSNISIGICSSNYDDLLKKSRESKIMYGEPVILGGHMECFFVNDPNGVGVQIIKGE</sequence>
<dbReference type="EMBL" id="VSSQ01027668">
    <property type="protein sequence ID" value="MPM77032.1"/>
    <property type="molecule type" value="Genomic_DNA"/>
</dbReference>
<protein>
    <recommendedName>
        <fullName evidence="1">VOC domain-containing protein</fullName>
    </recommendedName>
</protein>
<dbReference type="AlphaFoldDB" id="A0A645CJU4"/>
<dbReference type="InterPro" id="IPR004360">
    <property type="entry name" value="Glyas_Fos-R_dOase_dom"/>
</dbReference>